<sequence>MVSLHALTHTQAPSNRPSAEEHHHTFEQLIEHESAAGRFVGPFSQSELERLVGPFQSSPISIIAKPAKPGHFRIIQNFSFPHTPSTLHPNSSINSFIDSDNFPCTWGTFATISLLIWRLPPGSQAAVRDVAEAYRTIPLHPSQWPAGVVRAGPNALHVDTCLAFGASPSAGGYGVIADAGADLIRANGMGPVNKWVDDHFFVRILLEHLSEFNRLRALWSADLVARGKHQTGGRIWYGGSHLDDGTLDQFDEDCVFPLLDLSAASPRSSKDGAYTYCMADIDALSRTLGIPWEASKDSDFAQTQIFTGLRWDLQARTVGLPEKKAAKYLAAIHEWQTQPHHTYTLHDVQRLYGKLLHSSLVVPRGRAYLTGLEAMLRVCADRPFVPHSPVRSISADLRWWVGILQQPRLHRPIPQPTRLIDLAAFSDASSGIGIAITVGDHWRAWRLIPGWRTSGGERDIGWAEAVGFQLLTLSITSARGAGAHYRLFGDNSGVVEGWHNRRSKNPAVNLVFQQLLQHLHSTGNSECIHTAYVPSAHNPADGPSRGIYPSRALLLPPVPLPPGLDKFLVDSQEPLTPLELRLHREGRYPPAAAKFIDRALEHDRAAQQRDIDDALDWHICTNGIWDED</sequence>
<dbReference type="Proteomes" id="UP000298390">
    <property type="component" value="Unassembled WGS sequence"/>
</dbReference>
<dbReference type="AlphaFoldDB" id="A0A4Y9Z047"/>
<organism evidence="2 3">
    <name type="scientific">Rhodofomes roseus</name>
    <dbReference type="NCBI Taxonomy" id="34475"/>
    <lineage>
        <taxon>Eukaryota</taxon>
        <taxon>Fungi</taxon>
        <taxon>Dikarya</taxon>
        <taxon>Basidiomycota</taxon>
        <taxon>Agaricomycotina</taxon>
        <taxon>Agaricomycetes</taxon>
        <taxon>Polyporales</taxon>
        <taxon>Rhodofomes</taxon>
    </lineage>
</organism>
<feature type="region of interest" description="Disordered" evidence="1">
    <location>
        <begin position="1"/>
        <end position="25"/>
    </location>
</feature>
<dbReference type="EMBL" id="SEKV01000055">
    <property type="protein sequence ID" value="TFY67377.1"/>
    <property type="molecule type" value="Genomic_DNA"/>
</dbReference>
<dbReference type="PANTHER" id="PTHR33050:SF7">
    <property type="entry name" value="RIBONUCLEASE H"/>
    <property type="match status" value="1"/>
</dbReference>
<dbReference type="STRING" id="34475.A0A4Y9Z047"/>
<evidence type="ECO:0000313" key="3">
    <source>
        <dbReference type="Proteomes" id="UP000298390"/>
    </source>
</evidence>
<evidence type="ECO:0000313" key="2">
    <source>
        <dbReference type="EMBL" id="TFY67377.1"/>
    </source>
</evidence>
<evidence type="ECO:0000256" key="1">
    <source>
        <dbReference type="SAM" id="MobiDB-lite"/>
    </source>
</evidence>
<protein>
    <submittedName>
        <fullName evidence="2">Uncharacterized protein</fullName>
    </submittedName>
</protein>
<name>A0A4Y9Z047_9APHY</name>
<reference evidence="2 3" key="1">
    <citation type="submission" date="2019-01" db="EMBL/GenBank/DDBJ databases">
        <title>Genome sequencing of the rare red list fungi Fomitopsis rosea.</title>
        <authorList>
            <person name="Buettner E."/>
            <person name="Kellner H."/>
        </authorList>
    </citation>
    <scope>NUCLEOTIDE SEQUENCE [LARGE SCALE GENOMIC DNA]</scope>
    <source>
        <strain evidence="2 3">DSM 105464</strain>
    </source>
</reference>
<proteinExistence type="predicted"/>
<gene>
    <name evidence="2" type="ORF">EVJ58_g1655</name>
</gene>
<comment type="caution">
    <text evidence="2">The sequence shown here is derived from an EMBL/GenBank/DDBJ whole genome shotgun (WGS) entry which is preliminary data.</text>
</comment>
<feature type="compositionally biased region" description="Polar residues" evidence="1">
    <location>
        <begin position="8"/>
        <end position="17"/>
    </location>
</feature>
<accession>A0A4Y9Z047</accession>
<dbReference type="InterPro" id="IPR052055">
    <property type="entry name" value="Hepadnavirus_pol/RT"/>
</dbReference>
<dbReference type="PANTHER" id="PTHR33050">
    <property type="entry name" value="REVERSE TRANSCRIPTASE DOMAIN-CONTAINING PROTEIN"/>
    <property type="match status" value="1"/>
</dbReference>